<reference evidence="1 2" key="1">
    <citation type="submission" date="2024-05" db="EMBL/GenBank/DDBJ databases">
        <authorList>
            <person name="Haq I."/>
            <person name="Ullah Z."/>
            <person name="Ahmad R."/>
            <person name="Li M."/>
            <person name="Tong Y."/>
        </authorList>
    </citation>
    <scope>NUCLEOTIDE SEQUENCE [LARGE SCALE GENOMIC DNA]</scope>
    <source>
        <strain evidence="1 2">16A2E</strain>
    </source>
</reference>
<proteinExistence type="predicted"/>
<organism evidence="1 2">
    <name type="scientific">Ornithinibacillus xuwenensis</name>
    <dbReference type="NCBI Taxonomy" id="3144668"/>
    <lineage>
        <taxon>Bacteria</taxon>
        <taxon>Bacillati</taxon>
        <taxon>Bacillota</taxon>
        <taxon>Bacilli</taxon>
        <taxon>Bacillales</taxon>
        <taxon>Bacillaceae</taxon>
        <taxon>Ornithinibacillus</taxon>
    </lineage>
</organism>
<keyword evidence="2" id="KW-1185">Reference proteome</keyword>
<accession>A0ABU9XG98</accession>
<evidence type="ECO:0000313" key="1">
    <source>
        <dbReference type="EMBL" id="MEN2767279.1"/>
    </source>
</evidence>
<comment type="caution">
    <text evidence="1">The sequence shown here is derived from an EMBL/GenBank/DDBJ whole genome shotgun (WGS) entry which is preliminary data.</text>
</comment>
<sequence length="133" mass="15279">MKLTVASQMPIEKVEEFLRTTEHINKDSLLKDGYVVEVNEQIKGCFVLSTLEDGSYWLKQLYIAKEAAQNLPVLLETIIVMVKGMEAKKLYVHSHQPVVDILLDALQFHPQKEAITVNNFSRKEGNWWAYDVS</sequence>
<name>A0ABU9XG98_9BACI</name>
<dbReference type="RefSeq" id="WP_345824739.1">
    <property type="nucleotide sequence ID" value="NZ_JBDIML010000002.1"/>
</dbReference>
<evidence type="ECO:0008006" key="3">
    <source>
        <dbReference type="Google" id="ProtNLM"/>
    </source>
</evidence>
<dbReference type="EMBL" id="JBDIML010000002">
    <property type="protein sequence ID" value="MEN2767279.1"/>
    <property type="molecule type" value="Genomic_DNA"/>
</dbReference>
<evidence type="ECO:0000313" key="2">
    <source>
        <dbReference type="Proteomes" id="UP001444625"/>
    </source>
</evidence>
<protein>
    <recommendedName>
        <fullName evidence="3">GNAT family N-acetyltransferase</fullName>
    </recommendedName>
</protein>
<dbReference type="Proteomes" id="UP001444625">
    <property type="component" value="Unassembled WGS sequence"/>
</dbReference>
<gene>
    <name evidence="1" type="ORF">ABC228_08765</name>
</gene>